<evidence type="ECO:0000313" key="1">
    <source>
        <dbReference type="EMBL" id="KAK3267263.1"/>
    </source>
</evidence>
<dbReference type="EMBL" id="LGRX02012522">
    <property type="protein sequence ID" value="KAK3267263.1"/>
    <property type="molecule type" value="Genomic_DNA"/>
</dbReference>
<evidence type="ECO:0000313" key="2">
    <source>
        <dbReference type="Proteomes" id="UP001190700"/>
    </source>
</evidence>
<organism evidence="1 2">
    <name type="scientific">Cymbomonas tetramitiformis</name>
    <dbReference type="NCBI Taxonomy" id="36881"/>
    <lineage>
        <taxon>Eukaryota</taxon>
        <taxon>Viridiplantae</taxon>
        <taxon>Chlorophyta</taxon>
        <taxon>Pyramimonadophyceae</taxon>
        <taxon>Pyramimonadales</taxon>
        <taxon>Pyramimonadaceae</taxon>
        <taxon>Cymbomonas</taxon>
    </lineage>
</organism>
<comment type="caution">
    <text evidence="1">The sequence shown here is derived from an EMBL/GenBank/DDBJ whole genome shotgun (WGS) entry which is preliminary data.</text>
</comment>
<gene>
    <name evidence="1" type="ORF">CYMTET_24170</name>
</gene>
<proteinExistence type="predicted"/>
<protein>
    <submittedName>
        <fullName evidence="1">Uncharacterized protein</fullName>
    </submittedName>
</protein>
<sequence length="270" mass="30194">MKFWEKAESGGDAKILKASMQLFSNQDCLTLAEEPRNEKVLFYGNMSKYCPLLLDFVAGQGVLGDDRHMLRHQLTAITKTFLEMRRTVTSQDPHIERMLGGLMRKDMLPFLTTWLCHSADEQDCEAFGNIQASWEEFCLEHLPWVKVDCSKGTPTLEKSSDLSGFTVSMPSTVVSGYTPSVPERFTLEIKSAVKLLKMLHDRELRKVLNIVGSMPQSWSTSSLDRLDLQDGSVVSVQNGSKEKVASERASLPSCGSNLKVLNPLALEDLM</sequence>
<dbReference type="AlphaFoldDB" id="A0AAE0FX28"/>
<keyword evidence="2" id="KW-1185">Reference proteome</keyword>
<name>A0AAE0FX28_9CHLO</name>
<reference evidence="1 2" key="1">
    <citation type="journal article" date="2015" name="Genome Biol. Evol.">
        <title>Comparative Genomics of a Bacterivorous Green Alga Reveals Evolutionary Causalities and Consequences of Phago-Mixotrophic Mode of Nutrition.</title>
        <authorList>
            <person name="Burns J.A."/>
            <person name="Paasch A."/>
            <person name="Narechania A."/>
            <person name="Kim E."/>
        </authorList>
    </citation>
    <scope>NUCLEOTIDE SEQUENCE [LARGE SCALE GENOMIC DNA]</scope>
    <source>
        <strain evidence="1 2">PLY_AMNH</strain>
    </source>
</reference>
<dbReference type="Proteomes" id="UP001190700">
    <property type="component" value="Unassembled WGS sequence"/>
</dbReference>
<accession>A0AAE0FX28</accession>